<keyword evidence="5" id="KW-0560">Oxidoreductase</keyword>
<dbReference type="Gene3D" id="3.50.50.60">
    <property type="entry name" value="FAD/NAD(P)-binding domain"/>
    <property type="match status" value="3"/>
</dbReference>
<accession>A0AAD4CBA6</accession>
<dbReference type="Proteomes" id="UP001194746">
    <property type="component" value="Unassembled WGS sequence"/>
</dbReference>
<organism evidence="6 7">
    <name type="scientific">Aspergillus nanangensis</name>
    <dbReference type="NCBI Taxonomy" id="2582783"/>
    <lineage>
        <taxon>Eukaryota</taxon>
        <taxon>Fungi</taxon>
        <taxon>Dikarya</taxon>
        <taxon>Ascomycota</taxon>
        <taxon>Pezizomycotina</taxon>
        <taxon>Eurotiomycetes</taxon>
        <taxon>Eurotiomycetidae</taxon>
        <taxon>Eurotiales</taxon>
        <taxon>Aspergillaceae</taxon>
        <taxon>Aspergillus</taxon>
        <taxon>Aspergillus subgen. Circumdati</taxon>
    </lineage>
</organism>
<dbReference type="GO" id="GO:0004499">
    <property type="term" value="F:N,N-dimethylaniline monooxygenase activity"/>
    <property type="evidence" value="ECO:0007669"/>
    <property type="project" value="InterPro"/>
</dbReference>
<evidence type="ECO:0000256" key="2">
    <source>
        <dbReference type="ARBA" id="ARBA00010139"/>
    </source>
</evidence>
<feature type="non-terminal residue" evidence="6">
    <location>
        <position position="406"/>
    </location>
</feature>
<dbReference type="InterPro" id="IPR051209">
    <property type="entry name" value="FAD-bind_Monooxygenase_sf"/>
</dbReference>
<dbReference type="GO" id="GO:0050660">
    <property type="term" value="F:flavin adenine dinucleotide binding"/>
    <property type="evidence" value="ECO:0007669"/>
    <property type="project" value="InterPro"/>
</dbReference>
<dbReference type="AlphaFoldDB" id="A0AAD4CBA6"/>
<gene>
    <name evidence="6" type="ORF">FE257_003786</name>
</gene>
<reference evidence="6" key="2">
    <citation type="submission" date="2020-02" db="EMBL/GenBank/DDBJ databases">
        <authorList>
            <person name="Gilchrist C.L.M."/>
            <person name="Chooi Y.-H."/>
        </authorList>
    </citation>
    <scope>NUCLEOTIDE SEQUENCE</scope>
    <source>
        <strain evidence="6">MST-FP2251</strain>
    </source>
</reference>
<evidence type="ECO:0000256" key="1">
    <source>
        <dbReference type="ARBA" id="ARBA00001974"/>
    </source>
</evidence>
<comment type="cofactor">
    <cofactor evidence="1">
        <name>FAD</name>
        <dbReference type="ChEBI" id="CHEBI:57692"/>
    </cofactor>
</comment>
<comment type="caution">
    <text evidence="6">The sequence shown here is derived from an EMBL/GenBank/DDBJ whole genome shotgun (WGS) entry which is preliminary data.</text>
</comment>
<name>A0AAD4CBA6_ASPNN</name>
<dbReference type="GO" id="GO:0050661">
    <property type="term" value="F:NADP binding"/>
    <property type="evidence" value="ECO:0007669"/>
    <property type="project" value="InterPro"/>
</dbReference>
<dbReference type="Pfam" id="PF00743">
    <property type="entry name" value="FMO-like"/>
    <property type="match status" value="1"/>
</dbReference>
<keyword evidence="4" id="KW-0274">FAD</keyword>
<sequence length="406" mass="46008">MANPNMERKLRCTIIGAGVSGILMAYKLQKHLSEYVDFWIYEKSPELGGTWYENRYPGCACDVPSHVYQYSFAPNPEWSQYYASSAEIQQYLKTVVHHFNLEKFIHYNSPITHASWDPSRAVWTVLVENHGAVDSELLINASGILNHPQMPDIRGLSTFQGPLLHTASWDPAIRLENKRVAVIGAGASAIQLLPKIQPICAQVDVYIRTPSWISPPVALQHDGTDTNKNKNNNKNPCYSKDDITRFRTDTQQYLSTRKQMESQFNDKFRAFMKKTPEQRALRAQFEDRMKQLLPDPYLQSKLIPSFEVGCRRINPGEEYLVALQKPNVHPVFDRIQQIGPEGVTVQRNSDEHHRPVDILIAATGFNTTFRPRFPIVGAGGANLQDLWSGEPTAYMGLAVAGFSNYL</sequence>
<keyword evidence="3" id="KW-0285">Flavoprotein</keyword>
<evidence type="ECO:0008006" key="8">
    <source>
        <dbReference type="Google" id="ProtNLM"/>
    </source>
</evidence>
<dbReference type="InterPro" id="IPR020946">
    <property type="entry name" value="Flavin_mOase-like"/>
</dbReference>
<evidence type="ECO:0000256" key="5">
    <source>
        <dbReference type="ARBA" id="ARBA00023002"/>
    </source>
</evidence>
<keyword evidence="7" id="KW-1185">Reference proteome</keyword>
<dbReference type="PANTHER" id="PTHR42877:SF8">
    <property type="entry name" value="MONOOXYGENASE"/>
    <property type="match status" value="1"/>
</dbReference>
<comment type="similarity">
    <text evidence="2">Belongs to the FAD-binding monooxygenase family.</text>
</comment>
<evidence type="ECO:0000313" key="7">
    <source>
        <dbReference type="Proteomes" id="UP001194746"/>
    </source>
</evidence>
<dbReference type="EMBL" id="VCAU01000172">
    <property type="protein sequence ID" value="KAF9883295.1"/>
    <property type="molecule type" value="Genomic_DNA"/>
</dbReference>
<dbReference type="PANTHER" id="PTHR42877">
    <property type="entry name" value="L-ORNITHINE N(5)-MONOOXYGENASE-RELATED"/>
    <property type="match status" value="1"/>
</dbReference>
<evidence type="ECO:0000256" key="4">
    <source>
        <dbReference type="ARBA" id="ARBA00022827"/>
    </source>
</evidence>
<proteinExistence type="inferred from homology"/>
<dbReference type="SUPFAM" id="SSF51905">
    <property type="entry name" value="FAD/NAD(P)-binding domain"/>
    <property type="match status" value="2"/>
</dbReference>
<reference evidence="6" key="1">
    <citation type="journal article" date="2019" name="Beilstein J. Org. Chem.">
        <title>Nanangenines: drimane sesquiterpenoids as the dominant metabolite cohort of a novel Australian fungus, Aspergillus nanangensis.</title>
        <authorList>
            <person name="Lacey H.J."/>
            <person name="Gilchrist C.L.M."/>
            <person name="Crombie A."/>
            <person name="Kalaitzis J.A."/>
            <person name="Vuong D."/>
            <person name="Rutledge P.J."/>
            <person name="Turner P."/>
            <person name="Pitt J.I."/>
            <person name="Lacey E."/>
            <person name="Chooi Y.H."/>
            <person name="Piggott A.M."/>
        </authorList>
    </citation>
    <scope>NUCLEOTIDE SEQUENCE</scope>
    <source>
        <strain evidence="6">MST-FP2251</strain>
    </source>
</reference>
<evidence type="ECO:0000256" key="3">
    <source>
        <dbReference type="ARBA" id="ARBA00022630"/>
    </source>
</evidence>
<dbReference type="InterPro" id="IPR036188">
    <property type="entry name" value="FAD/NAD-bd_sf"/>
</dbReference>
<protein>
    <recommendedName>
        <fullName evidence="8">Monooxygenase</fullName>
    </recommendedName>
</protein>
<evidence type="ECO:0000313" key="6">
    <source>
        <dbReference type="EMBL" id="KAF9883295.1"/>
    </source>
</evidence>